<dbReference type="OMA" id="WRICAQI"/>
<gene>
    <name evidence="10" type="ORF">DLAC_05426</name>
</gene>
<evidence type="ECO:0000256" key="6">
    <source>
        <dbReference type="ARBA" id="ARBA00038073"/>
    </source>
</evidence>
<proteinExistence type="inferred from homology"/>
<dbReference type="Pfam" id="PF04280">
    <property type="entry name" value="Tim44"/>
    <property type="match status" value="1"/>
</dbReference>
<dbReference type="GO" id="GO:1990904">
    <property type="term" value="C:ribonucleoprotein complex"/>
    <property type="evidence" value="ECO:0007669"/>
    <property type="project" value="UniProtKB-KW"/>
</dbReference>
<dbReference type="Proteomes" id="UP000076078">
    <property type="component" value="Unassembled WGS sequence"/>
</dbReference>
<evidence type="ECO:0000256" key="7">
    <source>
        <dbReference type="ARBA" id="ARBA00039448"/>
    </source>
</evidence>
<dbReference type="EMBL" id="LODT01000028">
    <property type="protein sequence ID" value="KYQ92842.1"/>
    <property type="molecule type" value="Genomic_DNA"/>
</dbReference>
<evidence type="ECO:0000313" key="11">
    <source>
        <dbReference type="Proteomes" id="UP000076078"/>
    </source>
</evidence>
<evidence type="ECO:0000256" key="2">
    <source>
        <dbReference type="ARBA" id="ARBA00022946"/>
    </source>
</evidence>
<feature type="domain" description="Tim44-like" evidence="9">
    <location>
        <begin position="146"/>
        <end position="299"/>
    </location>
</feature>
<keyword evidence="4" id="KW-0496">Mitochondrion</keyword>
<comment type="caution">
    <text evidence="10">The sequence shown here is derived from an EMBL/GenBank/DDBJ whole genome shotgun (WGS) entry which is preliminary data.</text>
</comment>
<evidence type="ECO:0000313" key="10">
    <source>
        <dbReference type="EMBL" id="KYQ92842.1"/>
    </source>
</evidence>
<evidence type="ECO:0000256" key="1">
    <source>
        <dbReference type="ARBA" id="ARBA00004173"/>
    </source>
</evidence>
<reference evidence="10 11" key="1">
    <citation type="submission" date="2015-12" db="EMBL/GenBank/DDBJ databases">
        <title>Dictyostelia acquired genes for synthesis and detection of signals that induce cell-type specialization by lateral gene transfer from prokaryotes.</title>
        <authorList>
            <person name="Gloeckner G."/>
            <person name="Schaap P."/>
        </authorList>
    </citation>
    <scope>NUCLEOTIDE SEQUENCE [LARGE SCALE GENOMIC DNA]</scope>
    <source>
        <strain evidence="10 11">TK</strain>
    </source>
</reference>
<dbReference type="SMART" id="SM00978">
    <property type="entry name" value="Tim44"/>
    <property type="match status" value="1"/>
</dbReference>
<comment type="subcellular location">
    <subcellularLocation>
        <location evidence="1">Mitochondrion</location>
    </subcellularLocation>
</comment>
<evidence type="ECO:0000256" key="3">
    <source>
        <dbReference type="ARBA" id="ARBA00022980"/>
    </source>
</evidence>
<dbReference type="InterPro" id="IPR051975">
    <property type="entry name" value="mtLSU_mL45"/>
</dbReference>
<dbReference type="AlphaFoldDB" id="A0A151ZFT6"/>
<keyword evidence="5" id="KW-0687">Ribonucleoprotein</keyword>
<dbReference type="InterPro" id="IPR032710">
    <property type="entry name" value="NTF2-like_dom_sf"/>
</dbReference>
<dbReference type="InterPro" id="IPR007379">
    <property type="entry name" value="Tim44-like_dom"/>
</dbReference>
<dbReference type="OrthoDB" id="19619at2759"/>
<dbReference type="PANTHER" id="PTHR28554">
    <property type="entry name" value="39S RIBOSOMAL PROTEIN L45, MITOCHONDRIAL"/>
    <property type="match status" value="1"/>
</dbReference>
<evidence type="ECO:0000256" key="8">
    <source>
        <dbReference type="ARBA" id="ARBA00043031"/>
    </source>
</evidence>
<dbReference type="STRING" id="361077.A0A151ZFT6"/>
<protein>
    <recommendedName>
        <fullName evidence="7">Large ribosomal subunit protein mL45</fullName>
    </recommendedName>
    <alternativeName>
        <fullName evidence="8">39S ribosomal protein L45, mitochondrial</fullName>
    </alternativeName>
</protein>
<evidence type="ECO:0000256" key="4">
    <source>
        <dbReference type="ARBA" id="ARBA00023128"/>
    </source>
</evidence>
<comment type="similarity">
    <text evidence="6">Belongs to the mitochondrion-specific ribosomal protein mL45 family.</text>
</comment>
<evidence type="ECO:0000256" key="5">
    <source>
        <dbReference type="ARBA" id="ARBA00023274"/>
    </source>
</evidence>
<organism evidence="10 11">
    <name type="scientific">Tieghemostelium lacteum</name>
    <name type="common">Slime mold</name>
    <name type="synonym">Dictyostelium lacteum</name>
    <dbReference type="NCBI Taxonomy" id="361077"/>
    <lineage>
        <taxon>Eukaryota</taxon>
        <taxon>Amoebozoa</taxon>
        <taxon>Evosea</taxon>
        <taxon>Eumycetozoa</taxon>
        <taxon>Dictyostelia</taxon>
        <taxon>Dictyosteliales</taxon>
        <taxon>Raperosteliaceae</taxon>
        <taxon>Tieghemostelium</taxon>
    </lineage>
</organism>
<dbReference type="GO" id="GO:0005739">
    <property type="term" value="C:mitochondrion"/>
    <property type="evidence" value="ECO:0007669"/>
    <property type="project" value="UniProtKB-SubCell"/>
</dbReference>
<dbReference type="InParanoid" id="A0A151ZFT6"/>
<name>A0A151ZFT6_TIELA</name>
<dbReference type="SUPFAM" id="SSF54427">
    <property type="entry name" value="NTF2-like"/>
    <property type="match status" value="1"/>
</dbReference>
<dbReference type="FunCoup" id="A0A151ZFT6">
    <property type="interactions" value="14"/>
</dbReference>
<sequence length="307" mass="35243">MKTLAVGVTNCSGILLKQNLTQHVNKTWTLNSYRHLTHALNKTQHKSHTWWLSSDNYTAATLTTPTLTLMNNNKTSNEMIKPNYYQIRTMRRVAGKRIRASYYVQSTGEVFEKSDLLSSIFNIILHPTKWISSIKYYYRTIASNSVIKSKLKALDKTQFSKKIFLNESKEIFIELNEALAKNDQETIKELTSIYFYSILAKKTGLDNRPKDVKTTWNATLNQPVMLWSRAGQIKTSHSGGHEFFGQICVSFSGKQSVTNYDKKGQIISSIDNVDFQDNYVFERCLSSLPSNWRICAQIEPGKEIQVR</sequence>
<dbReference type="PANTHER" id="PTHR28554:SF1">
    <property type="entry name" value="LARGE RIBOSOMAL SUBUNIT PROTEIN ML45"/>
    <property type="match status" value="1"/>
</dbReference>
<evidence type="ECO:0000259" key="9">
    <source>
        <dbReference type="SMART" id="SM00978"/>
    </source>
</evidence>
<keyword evidence="2" id="KW-0809">Transit peptide</keyword>
<keyword evidence="3" id="KW-0689">Ribosomal protein</keyword>
<keyword evidence="11" id="KW-1185">Reference proteome</keyword>
<dbReference type="Gene3D" id="3.10.450.240">
    <property type="match status" value="1"/>
</dbReference>
<accession>A0A151ZFT6</accession>
<dbReference type="GO" id="GO:0005840">
    <property type="term" value="C:ribosome"/>
    <property type="evidence" value="ECO:0007669"/>
    <property type="project" value="UniProtKB-KW"/>
</dbReference>